<dbReference type="SUPFAM" id="SSF56176">
    <property type="entry name" value="FAD-binding/transporter-associated domain-like"/>
    <property type="match status" value="1"/>
</dbReference>
<dbReference type="Pfam" id="PF01565">
    <property type="entry name" value="FAD_binding_4"/>
    <property type="match status" value="1"/>
</dbReference>
<dbReference type="PANTHER" id="PTHR43716:SF1">
    <property type="entry name" value="D-2-HYDROXYGLUTARATE DEHYDROGENASE, MITOCHONDRIAL"/>
    <property type="match status" value="1"/>
</dbReference>
<evidence type="ECO:0000256" key="1">
    <source>
        <dbReference type="ARBA" id="ARBA00001974"/>
    </source>
</evidence>
<dbReference type="FunFam" id="1.10.45.10:FF:000001">
    <property type="entry name" value="D-lactate dehydrogenase mitochondrial"/>
    <property type="match status" value="1"/>
</dbReference>
<accession>A0A0L6UXH1</accession>
<dbReference type="STRING" id="27349.A0A0L6UXH1"/>
<dbReference type="Gene3D" id="3.30.43.10">
    <property type="entry name" value="Uridine Diphospho-n-acetylenolpyruvylglucosamine Reductase, domain 2"/>
    <property type="match status" value="1"/>
</dbReference>
<keyword evidence="3" id="KW-0285">Flavoprotein</keyword>
<dbReference type="FunFam" id="3.30.70.2190:FF:000001">
    <property type="entry name" value="D-2-hydroxyglutarate dehydrogenase mitochondrial"/>
    <property type="match status" value="1"/>
</dbReference>
<organism evidence="8 9">
    <name type="scientific">Puccinia sorghi</name>
    <dbReference type="NCBI Taxonomy" id="27349"/>
    <lineage>
        <taxon>Eukaryota</taxon>
        <taxon>Fungi</taxon>
        <taxon>Dikarya</taxon>
        <taxon>Basidiomycota</taxon>
        <taxon>Pucciniomycotina</taxon>
        <taxon>Pucciniomycetes</taxon>
        <taxon>Pucciniales</taxon>
        <taxon>Pucciniaceae</taxon>
        <taxon>Puccinia</taxon>
    </lineage>
</organism>
<comment type="similarity">
    <text evidence="2">Belongs to the FAD-binding oxidoreductase/transferase type 4 family.</text>
</comment>
<dbReference type="PROSITE" id="PS51387">
    <property type="entry name" value="FAD_PCMH"/>
    <property type="match status" value="1"/>
</dbReference>
<dbReference type="InterPro" id="IPR006094">
    <property type="entry name" value="Oxid_FAD_bind_N"/>
</dbReference>
<protein>
    <recommendedName>
        <fullName evidence="7">FAD-binding PCMH-type domain-containing protein</fullName>
    </recommendedName>
</protein>
<sequence length="537" mass="58951">MVPARTFIVQIGAAVPRLKAPRRTFASSARVLFASRTLSRPDHKPLAVEDVNHFRHILNSRPGAVLSSLQDDDQRTDPSDLEAFNVDWTGKYRGHSQVVLKPKTTQEISRIVSYCVKNRLAICPQGGNTGLVGGSVPVFDEVILNLGALNKIQNFDETSGIISVDAGCVLQTVDDFLKEKGFIFPLDLGAKGSCQVGGNIATNAGGLRLLRYGSLHGSVLGLEVVLPDKEGTILSSGMKTGLRKDNTGKLFTHPSYDLKQLFIGSEGTLGVITAATILTPPRPAAVNVALIPVKDYATIQKVFVLARQKLGEILSAFEFFDQQAFDLVLKHTQQKYPFTCSEGPSQFYVLIETSGSNKQHDDVLIETLMESEMISDGILSQDETQLQSIWSFRELIPESVAKHGPTYKYDLSVPLPVMYSIVEETRERFIQHGLLAPDGTEGGLLKGVLGFGHIGDGNLHLNVIAKQWDRKIEEVLEPWIYEKIASHHGSISAEHGLGLMKSPYLSFSQPPTNIRLMKSLKNLFDPQGILNPNKFLP</sequence>
<dbReference type="SUPFAM" id="SSF55103">
    <property type="entry name" value="FAD-linked oxidases, C-terminal domain"/>
    <property type="match status" value="1"/>
</dbReference>
<evidence type="ECO:0000256" key="3">
    <source>
        <dbReference type="ARBA" id="ARBA00022630"/>
    </source>
</evidence>
<evidence type="ECO:0000256" key="2">
    <source>
        <dbReference type="ARBA" id="ARBA00008000"/>
    </source>
</evidence>
<dbReference type="Gene3D" id="3.30.465.10">
    <property type="match status" value="1"/>
</dbReference>
<dbReference type="InterPro" id="IPR051264">
    <property type="entry name" value="FAD-oxidored/transferase_4"/>
</dbReference>
<dbReference type="GO" id="GO:0071949">
    <property type="term" value="F:FAD binding"/>
    <property type="evidence" value="ECO:0007669"/>
    <property type="project" value="InterPro"/>
</dbReference>
<evidence type="ECO:0000313" key="9">
    <source>
        <dbReference type="Proteomes" id="UP000037035"/>
    </source>
</evidence>
<dbReference type="GO" id="GO:0005739">
    <property type="term" value="C:mitochondrion"/>
    <property type="evidence" value="ECO:0007669"/>
    <property type="project" value="TreeGrafter"/>
</dbReference>
<comment type="catalytic activity">
    <reaction evidence="6">
        <text>(R)-lactate + 2 Fe(III)-[cytochrome c] = 2 Fe(II)-[cytochrome c] + pyruvate + 2 H(+)</text>
        <dbReference type="Rhea" id="RHEA:13521"/>
        <dbReference type="Rhea" id="RHEA-COMP:10350"/>
        <dbReference type="Rhea" id="RHEA-COMP:14399"/>
        <dbReference type="ChEBI" id="CHEBI:15361"/>
        <dbReference type="ChEBI" id="CHEBI:15378"/>
        <dbReference type="ChEBI" id="CHEBI:16004"/>
        <dbReference type="ChEBI" id="CHEBI:29033"/>
        <dbReference type="ChEBI" id="CHEBI:29034"/>
        <dbReference type="EC" id="1.1.2.4"/>
    </reaction>
</comment>
<evidence type="ECO:0000313" key="8">
    <source>
        <dbReference type="EMBL" id="KNZ53238.1"/>
    </source>
</evidence>
<evidence type="ECO:0000256" key="6">
    <source>
        <dbReference type="ARBA" id="ARBA00051436"/>
    </source>
</evidence>
<evidence type="ECO:0000256" key="4">
    <source>
        <dbReference type="ARBA" id="ARBA00022827"/>
    </source>
</evidence>
<dbReference type="GO" id="GO:0004458">
    <property type="term" value="F:D-lactate dehydrogenase (cytochrome) activity"/>
    <property type="evidence" value="ECO:0007669"/>
    <property type="project" value="UniProtKB-EC"/>
</dbReference>
<comment type="caution">
    <text evidence="8">The sequence shown here is derived from an EMBL/GenBank/DDBJ whole genome shotgun (WGS) entry which is preliminary data.</text>
</comment>
<dbReference type="PANTHER" id="PTHR43716">
    <property type="entry name" value="D-2-HYDROXYGLUTARATE DEHYDROGENASE, MITOCHONDRIAL"/>
    <property type="match status" value="1"/>
</dbReference>
<dbReference type="InterPro" id="IPR016169">
    <property type="entry name" value="FAD-bd_PCMH_sub2"/>
</dbReference>
<evidence type="ECO:0000256" key="5">
    <source>
        <dbReference type="ARBA" id="ARBA00023002"/>
    </source>
</evidence>
<dbReference type="InterPro" id="IPR016167">
    <property type="entry name" value="FAD-bd_PCMH_sub1"/>
</dbReference>
<dbReference type="OrthoDB" id="5332616at2759"/>
<dbReference type="InterPro" id="IPR016164">
    <property type="entry name" value="FAD-linked_Oxase-like_C"/>
</dbReference>
<dbReference type="VEuPathDB" id="FungiDB:VP01_32g19"/>
<dbReference type="Proteomes" id="UP000037035">
    <property type="component" value="Unassembled WGS sequence"/>
</dbReference>
<dbReference type="FunFam" id="3.30.70.2740:FF:000002">
    <property type="entry name" value="D-2-hydroxyglutarate dehydrogenase mitochondrial"/>
    <property type="match status" value="1"/>
</dbReference>
<feature type="domain" description="FAD-binding PCMH-type" evidence="7">
    <location>
        <begin position="92"/>
        <end position="282"/>
    </location>
</feature>
<dbReference type="InterPro" id="IPR004113">
    <property type="entry name" value="FAD-bd_oxidored_4_C"/>
</dbReference>
<keyword evidence="9" id="KW-1185">Reference proteome</keyword>
<dbReference type="Gene3D" id="3.30.70.2740">
    <property type="match status" value="1"/>
</dbReference>
<dbReference type="FunFam" id="3.30.465.10:FF:000001">
    <property type="entry name" value="D-2-hydroxyglutarate dehydrogenase, mitochondrial"/>
    <property type="match status" value="1"/>
</dbReference>
<dbReference type="EMBL" id="LAVV01008280">
    <property type="protein sequence ID" value="KNZ53238.1"/>
    <property type="molecule type" value="Genomic_DNA"/>
</dbReference>
<keyword evidence="5" id="KW-0560">Oxidoreductase</keyword>
<comment type="cofactor">
    <cofactor evidence="1">
        <name>FAD</name>
        <dbReference type="ChEBI" id="CHEBI:57692"/>
    </cofactor>
</comment>
<reference evidence="8 9" key="1">
    <citation type="submission" date="2015-08" db="EMBL/GenBank/DDBJ databases">
        <title>Next Generation Sequencing and Analysis of the Genome of Puccinia sorghi L Schw, the Causal Agent of Maize Common Rust.</title>
        <authorList>
            <person name="Rochi L."/>
            <person name="Burguener G."/>
            <person name="Darino M."/>
            <person name="Turjanski A."/>
            <person name="Kreff E."/>
            <person name="Dieguez M.J."/>
            <person name="Sacco F."/>
        </authorList>
    </citation>
    <scope>NUCLEOTIDE SEQUENCE [LARGE SCALE GENOMIC DNA]</scope>
    <source>
        <strain evidence="8 9">RO10H11247</strain>
    </source>
</reference>
<proteinExistence type="inferred from homology"/>
<dbReference type="FunFam" id="3.30.43.10:FF:000011">
    <property type="entry name" value="D-lactate dehydrogenase (Cytochrome)"/>
    <property type="match status" value="1"/>
</dbReference>
<name>A0A0L6UXH1_9BASI</name>
<evidence type="ECO:0000259" key="7">
    <source>
        <dbReference type="PROSITE" id="PS51387"/>
    </source>
</evidence>
<keyword evidence="4" id="KW-0274">FAD</keyword>
<dbReference type="Pfam" id="PF02913">
    <property type="entry name" value="FAD-oxidase_C"/>
    <property type="match status" value="1"/>
</dbReference>
<dbReference type="InterPro" id="IPR016166">
    <property type="entry name" value="FAD-bd_PCMH"/>
</dbReference>
<dbReference type="InterPro" id="IPR016171">
    <property type="entry name" value="Vanillyl_alc_oxidase_C-sub2"/>
</dbReference>
<gene>
    <name evidence="8" type="ORF">VP01_32g19</name>
</gene>
<dbReference type="Gene3D" id="3.30.70.2190">
    <property type="match status" value="1"/>
</dbReference>
<dbReference type="InterPro" id="IPR036318">
    <property type="entry name" value="FAD-bd_PCMH-like_sf"/>
</dbReference>
<dbReference type="Gene3D" id="1.10.45.10">
    <property type="entry name" value="Vanillyl-alcohol Oxidase, Chain A, domain 4"/>
    <property type="match status" value="1"/>
</dbReference>
<dbReference type="AlphaFoldDB" id="A0A0L6UXH1"/>